<reference evidence="2 3" key="1">
    <citation type="submission" date="2020-03" db="EMBL/GenBank/DDBJ databases">
        <title>Genomic Encyclopedia of Type Strains, Phase IV (KMG-IV): sequencing the most valuable type-strain genomes for metagenomic binning, comparative biology and taxonomic classification.</title>
        <authorList>
            <person name="Goeker M."/>
        </authorList>
    </citation>
    <scope>NUCLEOTIDE SEQUENCE [LARGE SCALE GENOMIC DNA]</scope>
    <source>
        <strain evidence="2 3">DSM 29762</strain>
    </source>
</reference>
<name>A0A846QYH5_9FLAO</name>
<gene>
    <name evidence="2" type="ORF">GGR42_002748</name>
</gene>
<feature type="domain" description="YdhG-like" evidence="1">
    <location>
        <begin position="29"/>
        <end position="126"/>
    </location>
</feature>
<organism evidence="2 3">
    <name type="scientific">Saonia flava</name>
    <dbReference type="NCBI Taxonomy" id="523696"/>
    <lineage>
        <taxon>Bacteria</taxon>
        <taxon>Pseudomonadati</taxon>
        <taxon>Bacteroidota</taxon>
        <taxon>Flavobacteriia</taxon>
        <taxon>Flavobacteriales</taxon>
        <taxon>Flavobacteriaceae</taxon>
        <taxon>Saonia</taxon>
    </lineage>
</organism>
<dbReference type="Proteomes" id="UP000590442">
    <property type="component" value="Unassembled WGS sequence"/>
</dbReference>
<evidence type="ECO:0000313" key="2">
    <source>
        <dbReference type="EMBL" id="NJB72257.1"/>
    </source>
</evidence>
<proteinExistence type="predicted"/>
<dbReference type="SUPFAM" id="SSF159888">
    <property type="entry name" value="YdhG-like"/>
    <property type="match status" value="1"/>
</dbReference>
<keyword evidence="3" id="KW-1185">Reference proteome</keyword>
<accession>A0A846QYH5</accession>
<sequence length="206" mass="23905">MNHKVDIYLEEGCGRCSLYRTPECKVHTWQEELKLLRKIVLDCGLQEEYKWSQPCYTYKNGNILLVTAFKEYATIAFFKGSLLKDSHDILTAPGENSQAVRQARFTNVKDIIKIEPILKSYIYEALEVEKSGLKVTFKKNPEPLPEELEGKFSELPEFKSAFEALTPGRKRGYILHFSQPKQSKTRESRIEKNIERILNGKGFHDR</sequence>
<dbReference type="RefSeq" id="WP_167965102.1">
    <property type="nucleotide sequence ID" value="NZ_JAATJJ010000002.1"/>
</dbReference>
<dbReference type="InterPro" id="IPR014922">
    <property type="entry name" value="YdhG-like"/>
</dbReference>
<dbReference type="PIRSF" id="PIRSF021308">
    <property type="entry name" value="UCP021308"/>
    <property type="match status" value="1"/>
</dbReference>
<evidence type="ECO:0000313" key="3">
    <source>
        <dbReference type="Proteomes" id="UP000590442"/>
    </source>
</evidence>
<protein>
    <submittedName>
        <fullName evidence="2">Uncharacterized protein YdeI (YjbR/CyaY-like superfamily)</fullName>
    </submittedName>
</protein>
<dbReference type="Pfam" id="PF08818">
    <property type="entry name" value="DUF1801"/>
    <property type="match status" value="1"/>
</dbReference>
<dbReference type="Gene3D" id="3.90.1150.200">
    <property type="match status" value="1"/>
</dbReference>
<evidence type="ECO:0000259" key="1">
    <source>
        <dbReference type="Pfam" id="PF08818"/>
    </source>
</evidence>
<comment type="caution">
    <text evidence="2">The sequence shown here is derived from an EMBL/GenBank/DDBJ whole genome shotgun (WGS) entry which is preliminary data.</text>
</comment>
<dbReference type="Pfam" id="PF13376">
    <property type="entry name" value="OmdA"/>
    <property type="match status" value="1"/>
</dbReference>
<dbReference type="InterPro" id="IPR016786">
    <property type="entry name" value="YdeI_bac"/>
</dbReference>
<dbReference type="AlphaFoldDB" id="A0A846QYH5"/>
<dbReference type="EMBL" id="JAATJJ010000002">
    <property type="protein sequence ID" value="NJB72257.1"/>
    <property type="molecule type" value="Genomic_DNA"/>
</dbReference>